<feature type="domain" description="Luciferase-like" evidence="2">
    <location>
        <begin position="8"/>
        <end position="292"/>
    </location>
</feature>
<dbReference type="GO" id="GO:0016705">
    <property type="term" value="F:oxidoreductase activity, acting on paired donors, with incorporation or reduction of molecular oxygen"/>
    <property type="evidence" value="ECO:0007669"/>
    <property type="project" value="InterPro"/>
</dbReference>
<dbReference type="SUPFAM" id="SSF51679">
    <property type="entry name" value="Bacterial luciferase-like"/>
    <property type="match status" value="1"/>
</dbReference>
<dbReference type="NCBIfam" id="TIGR03557">
    <property type="entry name" value="F420_G6P_family"/>
    <property type="match status" value="1"/>
</dbReference>
<name>A0A1G7WK46_PSEOR</name>
<organism evidence="3 4">
    <name type="scientific">Pseudonocardia oroxyli</name>
    <dbReference type="NCBI Taxonomy" id="366584"/>
    <lineage>
        <taxon>Bacteria</taxon>
        <taxon>Bacillati</taxon>
        <taxon>Actinomycetota</taxon>
        <taxon>Actinomycetes</taxon>
        <taxon>Pseudonocardiales</taxon>
        <taxon>Pseudonocardiaceae</taxon>
        <taxon>Pseudonocardia</taxon>
    </lineage>
</organism>
<dbReference type="Gene3D" id="3.20.20.30">
    <property type="entry name" value="Luciferase-like domain"/>
    <property type="match status" value="1"/>
</dbReference>
<dbReference type="OrthoDB" id="180193at2"/>
<evidence type="ECO:0000256" key="1">
    <source>
        <dbReference type="ARBA" id="ARBA00023002"/>
    </source>
</evidence>
<proteinExistence type="predicted"/>
<dbReference type="InterPro" id="IPR050564">
    <property type="entry name" value="F420-G6PD/mer"/>
</dbReference>
<dbReference type="InterPro" id="IPR019945">
    <property type="entry name" value="F420_G6P_DH-rel"/>
</dbReference>
<dbReference type="Proteomes" id="UP000198967">
    <property type="component" value="Unassembled WGS sequence"/>
</dbReference>
<dbReference type="PANTHER" id="PTHR43244:SF1">
    <property type="entry name" value="5,10-METHYLENETETRAHYDROMETHANOPTERIN REDUCTASE"/>
    <property type="match status" value="1"/>
</dbReference>
<evidence type="ECO:0000313" key="4">
    <source>
        <dbReference type="Proteomes" id="UP000198967"/>
    </source>
</evidence>
<protein>
    <submittedName>
        <fullName evidence="3">F420-dependent oxidoreductase, G6PDH family</fullName>
    </submittedName>
</protein>
<dbReference type="InterPro" id="IPR036661">
    <property type="entry name" value="Luciferase-like_sf"/>
</dbReference>
<dbReference type="RefSeq" id="WP_093087796.1">
    <property type="nucleotide sequence ID" value="NZ_FNBE01000014.1"/>
</dbReference>
<dbReference type="EMBL" id="FNBE01000014">
    <property type="protein sequence ID" value="SDG72387.1"/>
    <property type="molecule type" value="Genomic_DNA"/>
</dbReference>
<evidence type="ECO:0000259" key="2">
    <source>
        <dbReference type="Pfam" id="PF00296"/>
    </source>
</evidence>
<keyword evidence="1" id="KW-0560">Oxidoreductase</keyword>
<dbReference type="AlphaFoldDB" id="A0A1G7WK46"/>
<dbReference type="PANTHER" id="PTHR43244">
    <property type="match status" value="1"/>
</dbReference>
<dbReference type="InterPro" id="IPR011251">
    <property type="entry name" value="Luciferase-like_dom"/>
</dbReference>
<sequence>MTSFGYTLMTEQRGPRDLVADAVGAERAGFDFAVVSDHYFPWLDEMGHAPYAWSVLGAVATATERLPLMTYVTCPIMRYHPAVVAQKAATVALLSEGRFTLGLGSGENLNEHVVGRGWPTADVRQDMLDEAVTVIRRLLAGGYVTHEGPHYRVDSAKIWDLPEGGVPLAIAVSGARSIDRYAPVADAMVAVQPEPGLVERWDAAAGTDLPKIGQQPTSWGPDAEAATDRAHALFRWFGGGWKVNAELPGTAGFAAATRFVRREDVAAAIPCGPDVSAHVEAVRPFVDAGFTHVALVEIGGEMQPDYLEFARTTLLPALREEYGEAKDSAITTRPSA</sequence>
<reference evidence="3 4" key="1">
    <citation type="submission" date="2016-10" db="EMBL/GenBank/DDBJ databases">
        <authorList>
            <person name="de Groot N.N."/>
        </authorList>
    </citation>
    <scope>NUCLEOTIDE SEQUENCE [LARGE SCALE GENOMIC DNA]</scope>
    <source>
        <strain evidence="3 4">CGMCC 4.3143</strain>
    </source>
</reference>
<keyword evidence="4" id="KW-1185">Reference proteome</keyword>
<gene>
    <name evidence="3" type="ORF">SAMN05216377_114157</name>
</gene>
<evidence type="ECO:0000313" key="3">
    <source>
        <dbReference type="EMBL" id="SDG72387.1"/>
    </source>
</evidence>
<dbReference type="STRING" id="366584.SAMN05216377_114157"/>
<dbReference type="Pfam" id="PF00296">
    <property type="entry name" value="Bac_luciferase"/>
    <property type="match status" value="1"/>
</dbReference>
<accession>A0A1G7WK46</accession>